<keyword evidence="17" id="KW-0560">Oxidoreductase</keyword>
<comment type="subcellular location">
    <subcellularLocation>
        <location evidence="2">Periplasm</location>
    </subcellularLocation>
</comment>
<reference evidence="17" key="2">
    <citation type="submission" date="2009-09" db="EMBL/GenBank/DDBJ databases">
        <title>Complete sequence of chromosome of Candidatus Accumulibacter phosphatis clade IIA str. UW-1.</title>
        <authorList>
            <consortium name="US DOE Joint Genome Institute"/>
            <person name="Martin H.G."/>
            <person name="Ivanova N."/>
            <person name="Kunin V."/>
            <person name="Warnecke F."/>
            <person name="Barry K."/>
            <person name="He S."/>
            <person name="Salamov A."/>
            <person name="Szeto E."/>
            <person name="Dalin E."/>
            <person name="Pangilinan J.L."/>
            <person name="Lapidus A."/>
            <person name="Lowry S."/>
            <person name="Kyrpides N.C."/>
            <person name="McMahon K.D."/>
            <person name="Hugenholtz P."/>
        </authorList>
    </citation>
    <scope>NUCLEOTIDE SEQUENCE [LARGE SCALE GENOMIC DNA]</scope>
    <source>
        <strain evidence="17">UW-1</strain>
    </source>
</reference>
<dbReference type="MEROPS" id="S01.274"/>
<dbReference type="InterPro" id="IPR001940">
    <property type="entry name" value="Peptidase_S1C"/>
</dbReference>
<evidence type="ECO:0000256" key="2">
    <source>
        <dbReference type="ARBA" id="ARBA00004418"/>
    </source>
</evidence>
<feature type="binding site" evidence="15">
    <location>
        <position position="158"/>
    </location>
    <ligand>
        <name>substrate</name>
    </ligand>
</feature>
<feature type="domain" description="PDZ" evidence="16">
    <location>
        <begin position="382"/>
        <end position="470"/>
    </location>
</feature>
<dbReference type="InterPro" id="IPR036034">
    <property type="entry name" value="PDZ_sf"/>
</dbReference>
<proteinExistence type="inferred from homology"/>
<feature type="domain" description="PDZ" evidence="16">
    <location>
        <begin position="275"/>
        <end position="339"/>
    </location>
</feature>
<keyword evidence="10" id="KW-0378">Hydrolase</keyword>
<evidence type="ECO:0000256" key="14">
    <source>
        <dbReference type="PIRSR" id="PIRSR611782-1"/>
    </source>
</evidence>
<dbReference type="Pfam" id="PF13180">
    <property type="entry name" value="PDZ_2"/>
    <property type="match status" value="1"/>
</dbReference>
<evidence type="ECO:0000256" key="15">
    <source>
        <dbReference type="PIRSR" id="PIRSR611782-2"/>
    </source>
</evidence>
<keyword evidence="9" id="KW-0574">Periplasm</keyword>
<dbReference type="AlphaFoldDB" id="C7RRM1"/>
<sequence precursor="true">MQGSTFKRSLLAVTLIAALGAGYAKLGGHAISPADALPAAAAAAPAPAPRSASALPDFTSIVERSGPAIVNISSTGPSKTAATIDPNDPMFEFFRRFGLPSPHGGAPARGMGSGFIVSAEGLILTNAHVVDGADEVTVKLTDKREFKAKVVGLDKLTDVAVLRINAGNLPVVRLGDPSRTRVGEWVVAIGSPFGFENSVTAGIVSAKSRSLASDSYVPFIQTDVAVNPGNSGGPLLNLDGEVIGINSQIYSRSGGYQGVSFAIPINVALNVQEQLLQHGKVRHGRLGVAIQEVSQSLAESFGLKSSAGALVSSVEKGSPAAAAGLEAGDIILKLNDTEIGRSSDLPPLVSAIKPGTQIKLQIWRKGATRELALSVGEIPTAKVAAERSGDADKSRLGLALRSLTPQERREVESPDGLLVESVSGPAARAGIRPGDVIVSVNGQPVRDVPQLRALLDKAGKKVALLIERENAKIFVPVELG</sequence>
<evidence type="ECO:0000256" key="1">
    <source>
        <dbReference type="ARBA" id="ARBA00001772"/>
    </source>
</evidence>
<dbReference type="CDD" id="cd10839">
    <property type="entry name" value="cpPDZ1_DegP-like"/>
    <property type="match status" value="1"/>
</dbReference>
<feature type="active site" description="Charge relay system" evidence="14">
    <location>
        <position position="158"/>
    </location>
</feature>
<dbReference type="PANTHER" id="PTHR22939:SF130">
    <property type="entry name" value="PERIPLASMIC SERINE ENDOPROTEASE DEGP-LIKE-RELATED"/>
    <property type="match status" value="1"/>
</dbReference>
<evidence type="ECO:0000256" key="10">
    <source>
        <dbReference type="ARBA" id="ARBA00022801"/>
    </source>
</evidence>
<dbReference type="KEGG" id="app:CAP2UW1_1181"/>
<dbReference type="PANTHER" id="PTHR22939">
    <property type="entry name" value="SERINE PROTEASE FAMILY S1C HTRA-RELATED"/>
    <property type="match status" value="1"/>
</dbReference>
<evidence type="ECO:0000256" key="12">
    <source>
        <dbReference type="ARBA" id="ARBA00023016"/>
    </source>
</evidence>
<gene>
    <name evidence="17" type="ordered locus">CAP2UW1_1181</name>
</gene>
<dbReference type="SMART" id="SM00228">
    <property type="entry name" value="PDZ"/>
    <property type="match status" value="2"/>
</dbReference>
<dbReference type="Pfam" id="PF17820">
    <property type="entry name" value="PDZ_6"/>
    <property type="match status" value="1"/>
</dbReference>
<dbReference type="InterPro" id="IPR009003">
    <property type="entry name" value="Peptidase_S1_PA"/>
</dbReference>
<dbReference type="STRING" id="522306.CAP2UW1_1181"/>
<keyword evidence="11" id="KW-0720">Serine protease</keyword>
<dbReference type="GO" id="GO:0006508">
    <property type="term" value="P:proteolysis"/>
    <property type="evidence" value="ECO:0007669"/>
    <property type="project" value="UniProtKB-KW"/>
</dbReference>
<evidence type="ECO:0000313" key="17">
    <source>
        <dbReference type="EMBL" id="ACV34510.1"/>
    </source>
</evidence>
<evidence type="ECO:0000259" key="16">
    <source>
        <dbReference type="PROSITE" id="PS50106"/>
    </source>
</evidence>
<dbReference type="SUPFAM" id="SSF50156">
    <property type="entry name" value="PDZ domain-like"/>
    <property type="match status" value="2"/>
</dbReference>
<dbReference type="PROSITE" id="PS50106">
    <property type="entry name" value="PDZ"/>
    <property type="match status" value="2"/>
</dbReference>
<dbReference type="InterPro" id="IPR041489">
    <property type="entry name" value="PDZ_6"/>
</dbReference>
<feature type="binding site" evidence="15">
    <location>
        <position position="128"/>
    </location>
    <ligand>
        <name>substrate</name>
    </ligand>
</feature>
<comment type="catalytic activity">
    <reaction evidence="1">
        <text>Acts on substrates that are at least partially unfolded. The cleavage site P1 residue is normally between a pair of hydrophobic residues, such as Val-|-Val.</text>
        <dbReference type="EC" id="3.4.21.107"/>
    </reaction>
</comment>
<keyword evidence="8" id="KW-0677">Repeat</keyword>
<evidence type="ECO:0000256" key="9">
    <source>
        <dbReference type="ARBA" id="ARBA00022764"/>
    </source>
</evidence>
<dbReference type="Gene3D" id="2.40.10.120">
    <property type="match status" value="1"/>
</dbReference>
<feature type="binding site" evidence="15">
    <location>
        <begin position="229"/>
        <end position="231"/>
    </location>
    <ligand>
        <name>substrate</name>
    </ligand>
</feature>
<evidence type="ECO:0000256" key="11">
    <source>
        <dbReference type="ARBA" id="ARBA00022825"/>
    </source>
</evidence>
<dbReference type="GO" id="GO:0004252">
    <property type="term" value="F:serine-type endopeptidase activity"/>
    <property type="evidence" value="ECO:0007669"/>
    <property type="project" value="InterPro"/>
</dbReference>
<dbReference type="Pfam" id="PF13365">
    <property type="entry name" value="Trypsin_2"/>
    <property type="match status" value="1"/>
</dbReference>
<evidence type="ECO:0000256" key="4">
    <source>
        <dbReference type="ARBA" id="ARBA00013035"/>
    </source>
</evidence>
<keyword evidence="6 17" id="KW-0645">Protease</keyword>
<accession>C7RRM1</accession>
<dbReference type="OrthoDB" id="9758917at2"/>
<evidence type="ECO:0000256" key="13">
    <source>
        <dbReference type="ARBA" id="ARBA00032850"/>
    </source>
</evidence>
<evidence type="ECO:0000256" key="6">
    <source>
        <dbReference type="ARBA" id="ARBA00022670"/>
    </source>
</evidence>
<feature type="active site" description="Charge relay system" evidence="14">
    <location>
        <position position="128"/>
    </location>
</feature>
<dbReference type="InterPro" id="IPR001478">
    <property type="entry name" value="PDZ"/>
</dbReference>
<dbReference type="eggNOG" id="COG0265">
    <property type="taxonomic scope" value="Bacteria"/>
</dbReference>
<name>C7RRM1_ACCRE</name>
<dbReference type="EC" id="3.4.21.107" evidence="4"/>
<organism evidence="17">
    <name type="scientific">Accumulibacter regalis</name>
    <dbReference type="NCBI Taxonomy" id="522306"/>
    <lineage>
        <taxon>Bacteria</taxon>
        <taxon>Pseudomonadati</taxon>
        <taxon>Pseudomonadota</taxon>
        <taxon>Betaproteobacteria</taxon>
        <taxon>Candidatus Accumulibacter</taxon>
    </lineage>
</organism>
<dbReference type="HOGENOM" id="CLU_020120_1_0_4"/>
<evidence type="ECO:0000256" key="3">
    <source>
        <dbReference type="ARBA" id="ARBA00010541"/>
    </source>
</evidence>
<evidence type="ECO:0000256" key="5">
    <source>
        <dbReference type="ARBA" id="ARBA00013958"/>
    </source>
</evidence>
<dbReference type="GO" id="GO:0042597">
    <property type="term" value="C:periplasmic space"/>
    <property type="evidence" value="ECO:0007669"/>
    <property type="project" value="UniProtKB-SubCell"/>
</dbReference>
<dbReference type="GO" id="GO:0032440">
    <property type="term" value="F:2-alkenal reductase [NAD(P)H] activity"/>
    <property type="evidence" value="ECO:0007669"/>
    <property type="project" value="UniProtKB-EC"/>
</dbReference>
<dbReference type="NCBIfam" id="TIGR02037">
    <property type="entry name" value="degP_htrA_DO"/>
    <property type="match status" value="1"/>
</dbReference>
<feature type="active site" description="Charge relay system" evidence="14">
    <location>
        <position position="231"/>
    </location>
</feature>
<dbReference type="Gene3D" id="2.30.42.10">
    <property type="match status" value="2"/>
</dbReference>
<dbReference type="SUPFAM" id="SSF50494">
    <property type="entry name" value="Trypsin-like serine proteases"/>
    <property type="match status" value="1"/>
</dbReference>
<reference evidence="17" key="1">
    <citation type="submission" date="2009-08" db="EMBL/GenBank/DDBJ databases">
        <authorList>
            <consortium name="US DOE Joint Genome Institute"/>
            <person name="Lucas S."/>
            <person name="Copeland A."/>
            <person name="Lapidus A."/>
            <person name="Glavina del Rio T."/>
            <person name="Dalin E."/>
            <person name="Tice H."/>
            <person name="Bruce D."/>
            <person name="Barry K."/>
            <person name="Pitluck S."/>
            <person name="Lowry S."/>
            <person name="Larimer F."/>
            <person name="Land M."/>
            <person name="Hauser L."/>
            <person name="Kyrpides N."/>
            <person name="Ivanova N."/>
            <person name="McMahon K.D."/>
            <person name="Hugenholtz P."/>
        </authorList>
    </citation>
    <scope>NUCLEOTIDE SEQUENCE</scope>
    <source>
        <strain evidence="17">UW-1</strain>
    </source>
</reference>
<comment type="similarity">
    <text evidence="3">Belongs to the peptidase S1C family.</text>
</comment>
<dbReference type="EMBL" id="CP001715">
    <property type="protein sequence ID" value="ACV34510.1"/>
    <property type="molecule type" value="Genomic_DNA"/>
</dbReference>
<keyword evidence="7" id="KW-0732">Signal</keyword>
<dbReference type="PRINTS" id="PR00834">
    <property type="entry name" value="PROTEASES2C"/>
</dbReference>
<evidence type="ECO:0000256" key="8">
    <source>
        <dbReference type="ARBA" id="ARBA00022737"/>
    </source>
</evidence>
<protein>
    <recommendedName>
        <fullName evidence="5">Probable periplasmic serine endoprotease DegP-like</fullName>
        <ecNumber evidence="4">3.4.21.107</ecNumber>
    </recommendedName>
    <alternativeName>
        <fullName evidence="13">Protease Do</fullName>
    </alternativeName>
</protein>
<evidence type="ECO:0000256" key="7">
    <source>
        <dbReference type="ARBA" id="ARBA00022729"/>
    </source>
</evidence>
<dbReference type="InterPro" id="IPR011782">
    <property type="entry name" value="Pept_S1C_Do"/>
</dbReference>
<keyword evidence="12" id="KW-0346">Stress response</keyword>